<sequence length="127" mass="14628">MTTYHTTPAPYGVPPSTDPATVLATVFAPFREVVSQWVADEMRKWQLAQKEQAKQEQMMTRHALRAEFDICTQTVRNWEKEGILNPLTVGRRVFYSRPEVLTALKARTKPDGTRLHARRKSTTNKTR</sequence>
<protein>
    <submittedName>
        <fullName evidence="2">Uncharacterized protein</fullName>
    </submittedName>
</protein>
<feature type="region of interest" description="Disordered" evidence="1">
    <location>
        <begin position="107"/>
        <end position="127"/>
    </location>
</feature>
<reference evidence="2 3" key="1">
    <citation type="submission" date="2020-08" db="EMBL/GenBank/DDBJ databases">
        <title>Hymenobacter sp. S2-20-2 genome sequencing.</title>
        <authorList>
            <person name="Jin L."/>
        </authorList>
    </citation>
    <scope>NUCLEOTIDE SEQUENCE [LARGE SCALE GENOMIC DNA]</scope>
    <source>
        <strain evidence="2 3">S2-20-2</strain>
    </source>
</reference>
<dbReference type="InterPro" id="IPR009061">
    <property type="entry name" value="DNA-bd_dom_put_sf"/>
</dbReference>
<dbReference type="KEGG" id="hsk:H4317_19135"/>
<keyword evidence="3" id="KW-1185">Reference proteome</keyword>
<dbReference type="EMBL" id="CP060202">
    <property type="protein sequence ID" value="QNH62222.1"/>
    <property type="molecule type" value="Genomic_DNA"/>
</dbReference>
<dbReference type="SUPFAM" id="SSF46955">
    <property type="entry name" value="Putative DNA-binding domain"/>
    <property type="match status" value="1"/>
</dbReference>
<name>A0A7G7W779_9BACT</name>
<organism evidence="2 3">
    <name type="scientific">Hymenobacter sediminicola</name>
    <dbReference type="NCBI Taxonomy" id="2761579"/>
    <lineage>
        <taxon>Bacteria</taxon>
        <taxon>Pseudomonadati</taxon>
        <taxon>Bacteroidota</taxon>
        <taxon>Cytophagia</taxon>
        <taxon>Cytophagales</taxon>
        <taxon>Hymenobacteraceae</taxon>
        <taxon>Hymenobacter</taxon>
    </lineage>
</organism>
<dbReference type="Proteomes" id="UP000515489">
    <property type="component" value="Chromosome"/>
</dbReference>
<evidence type="ECO:0000313" key="3">
    <source>
        <dbReference type="Proteomes" id="UP000515489"/>
    </source>
</evidence>
<gene>
    <name evidence="2" type="ORF">H4317_19135</name>
</gene>
<feature type="compositionally biased region" description="Basic residues" evidence="1">
    <location>
        <begin position="115"/>
        <end position="127"/>
    </location>
</feature>
<proteinExistence type="predicted"/>
<dbReference type="AlphaFoldDB" id="A0A7G7W779"/>
<evidence type="ECO:0000256" key="1">
    <source>
        <dbReference type="SAM" id="MobiDB-lite"/>
    </source>
</evidence>
<dbReference type="RefSeq" id="WP_185888137.1">
    <property type="nucleotide sequence ID" value="NZ_CP060202.1"/>
</dbReference>
<accession>A0A7G7W779</accession>
<evidence type="ECO:0000313" key="2">
    <source>
        <dbReference type="EMBL" id="QNH62222.1"/>
    </source>
</evidence>